<name>A0A8H3H6A5_9AGAM</name>
<dbReference type="AlphaFoldDB" id="A0A8H3H6A5"/>
<gene>
    <name evidence="1" type="ORF">RDB_LOCUS97668</name>
</gene>
<dbReference type="InterPro" id="IPR027850">
    <property type="entry name" value="DUF4504"/>
</dbReference>
<dbReference type="PANTHER" id="PTHR31366:SF2">
    <property type="entry name" value="UPF0739 PROTEIN C1ORF74"/>
    <property type="match status" value="1"/>
</dbReference>
<dbReference type="Proteomes" id="UP000663853">
    <property type="component" value="Unassembled WGS sequence"/>
</dbReference>
<reference evidence="1" key="1">
    <citation type="submission" date="2021-01" db="EMBL/GenBank/DDBJ databases">
        <authorList>
            <person name="Kaushik A."/>
        </authorList>
    </citation>
    <scope>NUCLEOTIDE SEQUENCE</scope>
    <source>
        <strain evidence="1">AG6-10EEA</strain>
    </source>
</reference>
<comment type="caution">
    <text evidence="1">The sequence shown here is derived from an EMBL/GenBank/DDBJ whole genome shotgun (WGS) entry which is preliminary data.</text>
</comment>
<dbReference type="EMBL" id="CAJMXA010002848">
    <property type="protein sequence ID" value="CAE6488014.1"/>
    <property type="molecule type" value="Genomic_DNA"/>
</dbReference>
<evidence type="ECO:0000313" key="1">
    <source>
        <dbReference type="EMBL" id="CAE6488014.1"/>
    </source>
</evidence>
<protein>
    <submittedName>
        <fullName evidence="1">Uncharacterized protein</fullName>
    </submittedName>
</protein>
<dbReference type="PANTHER" id="PTHR31366">
    <property type="entry name" value="UPF0739 PROTEIN C1ORF74"/>
    <property type="match status" value="1"/>
</dbReference>
<organism evidence="1 2">
    <name type="scientific">Rhizoctonia solani</name>
    <dbReference type="NCBI Taxonomy" id="456999"/>
    <lineage>
        <taxon>Eukaryota</taxon>
        <taxon>Fungi</taxon>
        <taxon>Dikarya</taxon>
        <taxon>Basidiomycota</taxon>
        <taxon>Agaricomycotina</taxon>
        <taxon>Agaricomycetes</taxon>
        <taxon>Cantharellales</taxon>
        <taxon>Ceratobasidiaceae</taxon>
        <taxon>Rhizoctonia</taxon>
    </lineage>
</organism>
<proteinExistence type="predicted"/>
<sequence>MNSTLHTTIALIRRSITQSFQSLPRRDRPSSQAVRRLAQSISLVCLNIRTACLVDFCRIPSPQHTLPQLIDNLRKDECIGCAHTFAIFDSVDGDVFFVNSTMLSHKLNGSSPCDSDPVSDCRSLYSASIKLEDVTFISLDKPLRVLESLPEPLVSMLSYLRAHLAGAPRETCSDKRVSDVPSTLVLPSSNLSPYVQIPLAGILLDYSFAYVPPPRAEPQDNEVFLSGEALDVFEISLRSSETAESLELMKFSCPSEFSNPEPLATSTPTAIRDRLAPIVEHLNSNMDGGTGPSWEIIADISRVTLDRVAL</sequence>
<accession>A0A8H3H6A5</accession>
<dbReference type="Pfam" id="PF14953">
    <property type="entry name" value="DUF4504"/>
    <property type="match status" value="1"/>
</dbReference>
<evidence type="ECO:0000313" key="2">
    <source>
        <dbReference type="Proteomes" id="UP000663853"/>
    </source>
</evidence>